<dbReference type="InterPro" id="IPR050708">
    <property type="entry name" value="T6SS_VgrG/RHS"/>
</dbReference>
<dbReference type="InterPro" id="IPR006530">
    <property type="entry name" value="YD"/>
</dbReference>
<dbReference type="Proteomes" id="UP000440224">
    <property type="component" value="Unassembled WGS sequence"/>
</dbReference>
<gene>
    <name evidence="3" type="ORF">GF068_42490</name>
</gene>
<dbReference type="SUPFAM" id="SSF101898">
    <property type="entry name" value="NHL repeat"/>
    <property type="match status" value="1"/>
</dbReference>
<evidence type="ECO:0000256" key="1">
    <source>
        <dbReference type="SAM" id="MobiDB-lite"/>
    </source>
</evidence>
<dbReference type="Pfam" id="PF20148">
    <property type="entry name" value="DUF6531"/>
    <property type="match status" value="1"/>
</dbReference>
<dbReference type="CDD" id="cd14740">
    <property type="entry name" value="PAAR_4"/>
    <property type="match status" value="1"/>
</dbReference>
<accession>A0A6N7Q2H3</accession>
<evidence type="ECO:0000313" key="4">
    <source>
        <dbReference type="Proteomes" id="UP000440224"/>
    </source>
</evidence>
<evidence type="ECO:0000259" key="2">
    <source>
        <dbReference type="Pfam" id="PF20148"/>
    </source>
</evidence>
<organism evidence="3 4">
    <name type="scientific">Polyangium spumosum</name>
    <dbReference type="NCBI Taxonomy" id="889282"/>
    <lineage>
        <taxon>Bacteria</taxon>
        <taxon>Pseudomonadati</taxon>
        <taxon>Myxococcota</taxon>
        <taxon>Polyangia</taxon>
        <taxon>Polyangiales</taxon>
        <taxon>Polyangiaceae</taxon>
        <taxon>Polyangium</taxon>
    </lineage>
</organism>
<dbReference type="PANTHER" id="PTHR32305:SF15">
    <property type="entry name" value="PROTEIN RHSA-RELATED"/>
    <property type="match status" value="1"/>
</dbReference>
<dbReference type="Gene3D" id="2.180.10.10">
    <property type="entry name" value="RHS repeat-associated core"/>
    <property type="match status" value="2"/>
</dbReference>
<dbReference type="OrthoDB" id="9757552at2"/>
<dbReference type="InterPro" id="IPR031325">
    <property type="entry name" value="RHS_repeat"/>
</dbReference>
<sequence>MGLPRCFAALAAMPGGRGALVGRGGRPRRHARAGAPSRGSARRRGLAARDRLDAPRFFDTYPPRPSLFARRGGRRMRVRSPFAPGARRSRRRAPGPARASRTRARLGLCRRRGGEPRPAPPGRAHYERNCLAMASIDGKKIATTGSGHFCPGPTPAMSLVPPTPPAGPVTAPFAYMSHSSSARNVSDHLLVAYRPVLTQGSVMSIHKPGNLPGQPTGGDIVTHMTGAHSELFFAGQHEVFAGGKPVSCTGDMARMNVPMKGGFVAQVIGRLITMDNVLFARSVPALAAGAQVILDPVSVVSGAVMDEDVDVSLPGPIEVTWRRLYDSSRASEHGPLGHGGWTHAYHQWIEVEDDTLRLRDEDGSTLLLRNVYPGQPVVHRRKRIEITLDTRGGGASVVSFATGLRRVFRPQGGARALLVEITNAAGQRIRLDYEGERLVRLVDTAGRTVRLTHDERGHITRMAVFAAGDERAPLQTVSFGYDAGGELVRVTDPCGNDFTYLYDERRRLVKKTLPTGLSFHYIYDAESGRCVRAFGDGGIHAGDITYDEQQGTTRLSGNPSPRVFSWRPCDGALLGVTTNDGTAARTCVLDDDGLVLEEKDAAGNTSRFEYDARGNLVKITDALGRVTEFVHVDDRVARRVAGERVTEYDYDTRGQLKRVKYPGGTWLALDHDEHGRLVTIADAGGIRARFVWDDQHQCIEEHLASGLVRRWEYDGLGRPIACVDPYGHRTRRELDPLGRVRVHENPDGTRVSFEYDALGRRTRRTDELGRTETFRHAGTSSMVEARSEAGTTWSVSHDVLERPQRIQNPKAEIHDIRYDRLGRVTEMRTFDGRILRAAYGRNGLVSRLSLPDGTWRAYRYNELDELVEEDTPHGAGRIVRDEGSRKVTYELEDPAGKVSVEMYFDEAGRVVSTTQSAGTIRYEYDALNRRTAVHLPSGKVTRYVYDDAGRVAAIEHGGERVEFGRDAAGAMNGFRFARSGVEARFGFDARGRVTQEWAGKDGRALVSRVYTWDTSSTLVGKRDMRWGEVRYRHDEVGQLVEAGHDRFEYDAAGSVEPAGAGWDVHPGNVLRRTTSAAYTYDECNRRIRKEHLDTGETTEYFWDCRGNLREVVRGDGTRILMTYDLFGRRVKKEVVGPVRPASREELPPLPSRRTVEYLWDGDLLLAEIDAERGERTLVYHPDTMVPLLQGEGDVVFGVLADHVGAVTELVDGAGALVFSGTYSAWGALAQVESKAGPSGRPVAPLLRRLGHHHDEDVGLSYVRYRWFDPEVMRFSSPDPLGLEGGPNLFAFNGSPVMHVDPLGLACVLLGNPTVDAFISECMAGGRRDSGSYQVYVHGTVDAVHVQHADGSWTQMTPRDLGQRLMMAGNWDRNVPLKLFSCNTGRRPDVIAAHLASQYRVSVFAPSEIVWGPGQYIAPPIGVQDSSRLVPQPGVSYYPDLSRAGKWNLWAAGGYPSPYNHYPDIPPRTPLP</sequence>
<feature type="region of interest" description="Disordered" evidence="1">
    <location>
        <begin position="73"/>
        <end position="103"/>
    </location>
</feature>
<name>A0A6N7Q2H3_9BACT</name>
<keyword evidence="4" id="KW-1185">Reference proteome</keyword>
<proteinExistence type="predicted"/>
<dbReference type="Pfam" id="PF05593">
    <property type="entry name" value="RHS_repeat"/>
    <property type="match status" value="5"/>
</dbReference>
<dbReference type="InterPro" id="IPR045351">
    <property type="entry name" value="DUF6531"/>
</dbReference>
<dbReference type="InterPro" id="IPR022385">
    <property type="entry name" value="Rhs_assc_core"/>
</dbReference>
<protein>
    <recommendedName>
        <fullName evidence="2">DUF6531 domain-containing protein</fullName>
    </recommendedName>
</protein>
<dbReference type="PANTHER" id="PTHR32305">
    <property type="match status" value="1"/>
</dbReference>
<feature type="region of interest" description="Disordered" evidence="1">
    <location>
        <begin position="16"/>
        <end position="48"/>
    </location>
</feature>
<dbReference type="NCBIfam" id="TIGR03696">
    <property type="entry name" value="Rhs_assc_core"/>
    <property type="match status" value="1"/>
</dbReference>
<feature type="domain" description="DUF6531" evidence="2">
    <location>
        <begin position="295"/>
        <end position="366"/>
    </location>
</feature>
<comment type="caution">
    <text evidence="3">The sequence shown here is derived from an EMBL/GenBank/DDBJ whole genome shotgun (WGS) entry which is preliminary data.</text>
</comment>
<reference evidence="3 4" key="1">
    <citation type="submission" date="2019-10" db="EMBL/GenBank/DDBJ databases">
        <title>A soil myxobacterium in the family Polyangiaceae.</title>
        <authorList>
            <person name="Li Y."/>
            <person name="Wang J."/>
        </authorList>
    </citation>
    <scope>NUCLEOTIDE SEQUENCE [LARGE SCALE GENOMIC DNA]</scope>
    <source>
        <strain evidence="3 4">DSM 14734</strain>
    </source>
</reference>
<dbReference type="EMBL" id="WJIE01000037">
    <property type="protein sequence ID" value="MRG98538.1"/>
    <property type="molecule type" value="Genomic_DNA"/>
</dbReference>
<dbReference type="NCBIfam" id="TIGR01643">
    <property type="entry name" value="YD_repeat_2x"/>
    <property type="match status" value="7"/>
</dbReference>
<evidence type="ECO:0000313" key="3">
    <source>
        <dbReference type="EMBL" id="MRG98538.1"/>
    </source>
</evidence>